<protein>
    <submittedName>
        <fullName evidence="3">Glucose-1-phosphatase</fullName>
    </submittedName>
</protein>
<dbReference type="InterPro" id="IPR029033">
    <property type="entry name" value="His_PPase_superfam"/>
</dbReference>
<accession>A0A1M6EGU9</accession>
<gene>
    <name evidence="3" type="ORF">SAMN02745671_01886</name>
</gene>
<dbReference type="Proteomes" id="UP000191240">
    <property type="component" value="Unassembled WGS sequence"/>
</dbReference>
<evidence type="ECO:0000256" key="1">
    <source>
        <dbReference type="ARBA" id="ARBA00005375"/>
    </source>
</evidence>
<dbReference type="CDD" id="cd07061">
    <property type="entry name" value="HP_HAP_like"/>
    <property type="match status" value="1"/>
</dbReference>
<dbReference type="Gene3D" id="3.40.50.1240">
    <property type="entry name" value="Phosphoglycerate mutase-like"/>
    <property type="match status" value="2"/>
</dbReference>
<dbReference type="InterPro" id="IPR033379">
    <property type="entry name" value="Acid_Pase_AS"/>
</dbReference>
<dbReference type="PANTHER" id="PTHR11567">
    <property type="entry name" value="ACID PHOSPHATASE-RELATED"/>
    <property type="match status" value="1"/>
</dbReference>
<dbReference type="GO" id="GO:0016791">
    <property type="term" value="F:phosphatase activity"/>
    <property type="evidence" value="ECO:0007669"/>
    <property type="project" value="TreeGrafter"/>
</dbReference>
<dbReference type="SUPFAM" id="SSF53254">
    <property type="entry name" value="Phosphoglycerate mutase-like"/>
    <property type="match status" value="1"/>
</dbReference>
<proteinExistence type="inferred from homology"/>
<evidence type="ECO:0000313" key="3">
    <source>
        <dbReference type="EMBL" id="SHI84706.1"/>
    </source>
</evidence>
<name>A0A1M6EGU9_9FIRM</name>
<dbReference type="PANTHER" id="PTHR11567:SF110">
    <property type="entry name" value="2-PHOSPHOXYLOSE PHOSPHATASE 1"/>
    <property type="match status" value="1"/>
</dbReference>
<sequence length="436" mass="49928">MLSMESRMKNYIKSVVALTFSWILVLVCFIPANASSFLTDKGYQLEQVVMMSRHNLRTPLSGKGSIAEKMTSHQWQQWSIQPGHLTLKGAINETAFGQYYRCYLEDEGFMPVDWVPQEGEISFYANSFQRTIATAKYFSSGMLPVANVQVVHTKGIDEPDPVFFFPLELDTPRLYELGVSYTEQNMPRYLTNGEAMLASFEKVMDFSHSEYAREKGIEHLDPRDVHFVLGGKNKNVPGFKGSWRDAYKATDALIMQYYEEPDNNKADWGTGLTKQDWKNIGDISTRGISMICENPALSLRYIHSLLEKMDSDLSNEDKRFSFFCGHDTNIIMLMTVLGAGDYHVPGAITDKAPIGCKIVLEKRRGKDGELYINPYIIYQSDRQIRHCEVLDLNNPPLRYPIKLTGIEANEDGLYRYSDFKRLLQDIHAQYAYYTET</sequence>
<dbReference type="Pfam" id="PF00328">
    <property type="entry name" value="His_Phos_2"/>
    <property type="match status" value="1"/>
</dbReference>
<evidence type="ECO:0000256" key="2">
    <source>
        <dbReference type="ARBA" id="ARBA00022801"/>
    </source>
</evidence>
<dbReference type="OrthoDB" id="395886at2"/>
<keyword evidence="2" id="KW-0378">Hydrolase</keyword>
<reference evidence="3 4" key="1">
    <citation type="submission" date="2016-11" db="EMBL/GenBank/DDBJ databases">
        <authorList>
            <person name="Jaros S."/>
            <person name="Januszkiewicz K."/>
            <person name="Wedrychowicz H."/>
        </authorList>
    </citation>
    <scope>NUCLEOTIDE SEQUENCE [LARGE SCALE GENOMIC DNA]</scope>
    <source>
        <strain evidence="3 4">DSM 3074</strain>
    </source>
</reference>
<dbReference type="InterPro" id="IPR000560">
    <property type="entry name" value="His_Pase_clade-2"/>
</dbReference>
<dbReference type="PROSITE" id="PS00616">
    <property type="entry name" value="HIS_ACID_PHOSPHAT_1"/>
    <property type="match status" value="1"/>
</dbReference>
<organism evidence="3 4">
    <name type="scientific">Anaerovibrio lipolyticus DSM 3074</name>
    <dbReference type="NCBI Taxonomy" id="1120997"/>
    <lineage>
        <taxon>Bacteria</taxon>
        <taxon>Bacillati</taxon>
        <taxon>Bacillota</taxon>
        <taxon>Negativicutes</taxon>
        <taxon>Selenomonadales</taxon>
        <taxon>Selenomonadaceae</taxon>
        <taxon>Anaerovibrio</taxon>
    </lineage>
</organism>
<evidence type="ECO:0000313" key="4">
    <source>
        <dbReference type="Proteomes" id="UP000191240"/>
    </source>
</evidence>
<comment type="similarity">
    <text evidence="1">Belongs to the histidine acid phosphatase family.</text>
</comment>
<dbReference type="RefSeq" id="WP_052212546.1">
    <property type="nucleotide sequence ID" value="NZ_FQYW01000015.1"/>
</dbReference>
<dbReference type="InterPro" id="IPR050645">
    <property type="entry name" value="Histidine_acid_phosphatase"/>
</dbReference>
<dbReference type="AlphaFoldDB" id="A0A1M6EGU9"/>
<dbReference type="EMBL" id="FQYW01000015">
    <property type="protein sequence ID" value="SHI84706.1"/>
    <property type="molecule type" value="Genomic_DNA"/>
</dbReference>